<dbReference type="Gene3D" id="3.40.630.10">
    <property type="entry name" value="Zn peptidases"/>
    <property type="match status" value="1"/>
</dbReference>
<dbReference type="GO" id="GO:0006508">
    <property type="term" value="P:proteolysis"/>
    <property type="evidence" value="ECO:0007669"/>
    <property type="project" value="UniProtKB-KW"/>
</dbReference>
<keyword evidence="6" id="KW-0482">Metalloprotease</keyword>
<dbReference type="GO" id="GO:0005615">
    <property type="term" value="C:extracellular space"/>
    <property type="evidence" value="ECO:0007669"/>
    <property type="project" value="TreeGrafter"/>
</dbReference>
<evidence type="ECO:0000256" key="6">
    <source>
        <dbReference type="ARBA" id="ARBA00023049"/>
    </source>
</evidence>
<keyword evidence="4" id="KW-0378">Hydrolase</keyword>
<evidence type="ECO:0000259" key="7">
    <source>
        <dbReference type="Pfam" id="PF00246"/>
    </source>
</evidence>
<dbReference type="PANTHER" id="PTHR11705:SF143">
    <property type="entry name" value="SLL0236 PROTEIN"/>
    <property type="match status" value="1"/>
</dbReference>
<keyword evidence="3" id="KW-0645">Protease</keyword>
<gene>
    <name evidence="8" type="ORF">EXU30_12315</name>
</gene>
<evidence type="ECO:0000256" key="1">
    <source>
        <dbReference type="ARBA" id="ARBA00001947"/>
    </source>
</evidence>
<keyword evidence="5" id="KW-0862">Zinc</keyword>
<dbReference type="Gene3D" id="3.40.50.880">
    <property type="match status" value="1"/>
</dbReference>
<evidence type="ECO:0000256" key="2">
    <source>
        <dbReference type="ARBA" id="ARBA00005988"/>
    </source>
</evidence>
<organism evidence="8 9">
    <name type="scientific">Shewanella maritima</name>
    <dbReference type="NCBI Taxonomy" id="2520507"/>
    <lineage>
        <taxon>Bacteria</taxon>
        <taxon>Pseudomonadati</taxon>
        <taxon>Pseudomonadota</taxon>
        <taxon>Gammaproteobacteria</taxon>
        <taxon>Alteromonadales</taxon>
        <taxon>Shewanellaceae</taxon>
        <taxon>Shewanella</taxon>
    </lineage>
</organism>
<dbReference type="EMBL" id="CP036200">
    <property type="protein sequence ID" value="QBF83394.1"/>
    <property type="molecule type" value="Genomic_DNA"/>
</dbReference>
<comment type="similarity">
    <text evidence="2">Belongs to the peptidase M14 family.</text>
</comment>
<dbReference type="GO" id="GO:0008270">
    <property type="term" value="F:zinc ion binding"/>
    <property type="evidence" value="ECO:0007669"/>
    <property type="project" value="InterPro"/>
</dbReference>
<accession>A0A411PIT4</accession>
<comment type="cofactor">
    <cofactor evidence="1">
        <name>Zn(2+)</name>
        <dbReference type="ChEBI" id="CHEBI:29105"/>
    </cofactor>
</comment>
<dbReference type="SUPFAM" id="SSF53187">
    <property type="entry name" value="Zn-dependent exopeptidases"/>
    <property type="match status" value="1"/>
</dbReference>
<evidence type="ECO:0000256" key="3">
    <source>
        <dbReference type="ARBA" id="ARBA00022670"/>
    </source>
</evidence>
<dbReference type="InterPro" id="IPR029062">
    <property type="entry name" value="Class_I_gatase-like"/>
</dbReference>
<evidence type="ECO:0000313" key="9">
    <source>
        <dbReference type="Proteomes" id="UP000291106"/>
    </source>
</evidence>
<dbReference type="KEGG" id="smai:EXU30_12315"/>
<dbReference type="Proteomes" id="UP000291106">
    <property type="component" value="Chromosome"/>
</dbReference>
<sequence>MVMLIINNKYLSDGQVMSINLKQLANQCISHVFRSFFVVTLLFGVSAVQANSDTRINQLLANSAIDQTITTPEQHLGYPLGEWHLRHDQINQYLRKLDAQSERTSLDSAGFSAERREQLSLVITSKSNQQNLAQILTQRAKVKQGDESQAPLVIWLAYSIHGDEPSGAHAAMAISHYLTASNDAWVKQLLEQAIVLITPVQNPDGFDRFSTWANNHRGQTLVSDPQHREHKQNWPSGRGNHYWADMNRDWLFLRHDSSQGRVAFFHKWQPHLVGDFHEMGHNRSYFFQPGVPTRVHPLTQDKNQQLTNELANFHRKALDEVKQVYFSKQRFDDFFYGKGSTYPDINGAIGVLFEQASARGQQQHTDSGLLTFSHAIDNQFTTSISSLKGAMALKTKLVDYQRDFYQGKQTKTASKPKGRLVSTKGDSLRLIELASLLEQHQIQFHYLKQTQQHAQHQYLPQDSLFIPVKQPQSDLVKALFDKRTEFEDATFYDVSSWDMSAAFDLASVTNVAISQKQLTDTLAPWSSATEPWRESTVALLIDWQQTGAAMLVSQLHKAKIKVKFASQPFAINTAAGERSFGAGTLQIPVKQPELTSQVLLETVAKLVDKQRLEVVAVTTAMANTNMDLGSDDFKYIAEVKPLLITGRSVSSTESGEIWYYMDKTLGQPLSMINADRLLESDLSRYSHIYIADGSLNHFGDQAASKLERFVKDGGVIVAQKRALRWLDAHNLLDAKPQSTGFYRKLFDTEGLNFNQRSELRAKQSIGGAIVSLDLDLSHPINFGLSSPLSVLKNRPMAFSTVTTPFTLAASYSDNVLKSGYMAKEYQGAFSNQGAIVVERKGKGAVVALSDNLVFRNIWLGSEKIYANALYFMPGGLR</sequence>
<proteinExistence type="inferred from homology"/>
<dbReference type="InterPro" id="IPR000834">
    <property type="entry name" value="Peptidase_M14"/>
</dbReference>
<dbReference type="Pfam" id="PF00246">
    <property type="entry name" value="Peptidase_M14"/>
    <property type="match status" value="1"/>
</dbReference>
<dbReference type="PANTHER" id="PTHR11705">
    <property type="entry name" value="PROTEASE FAMILY M14 CARBOXYPEPTIDASE A,B"/>
    <property type="match status" value="1"/>
</dbReference>
<dbReference type="GO" id="GO:0004181">
    <property type="term" value="F:metallocarboxypeptidase activity"/>
    <property type="evidence" value="ECO:0007669"/>
    <property type="project" value="InterPro"/>
</dbReference>
<dbReference type="SUPFAM" id="SSF52317">
    <property type="entry name" value="Class I glutamine amidotransferase-like"/>
    <property type="match status" value="1"/>
</dbReference>
<feature type="domain" description="Peptidase M14" evidence="7">
    <location>
        <begin position="90"/>
        <end position="253"/>
    </location>
</feature>
<dbReference type="OrthoDB" id="9758209at2"/>
<dbReference type="AlphaFoldDB" id="A0A411PIT4"/>
<keyword evidence="9" id="KW-1185">Reference proteome</keyword>
<protein>
    <submittedName>
        <fullName evidence="8">Peptidase M14</fullName>
    </submittedName>
</protein>
<evidence type="ECO:0000256" key="5">
    <source>
        <dbReference type="ARBA" id="ARBA00022833"/>
    </source>
</evidence>
<name>A0A411PIT4_9GAMM</name>
<reference evidence="8 9" key="1">
    <citation type="submission" date="2019-02" db="EMBL/GenBank/DDBJ databases">
        <title>Shewanella sp. D4-2 isolated from Dokdo Island.</title>
        <authorList>
            <person name="Baek K."/>
        </authorList>
    </citation>
    <scope>NUCLEOTIDE SEQUENCE [LARGE SCALE GENOMIC DNA]</scope>
    <source>
        <strain evidence="8 9">D4-2</strain>
    </source>
</reference>
<evidence type="ECO:0000313" key="8">
    <source>
        <dbReference type="EMBL" id="QBF83394.1"/>
    </source>
</evidence>
<evidence type="ECO:0000256" key="4">
    <source>
        <dbReference type="ARBA" id="ARBA00022801"/>
    </source>
</evidence>